<sequence length="690" mass="73797">MKDSRASEQAHQRKLVAAVSDPSAEAIWCMYSKAKASLPYRDRMANLTWRMLGIRMKGMRLDRSTRSDTGFEMAEPLTSGANLSHTVNSNTKVNAIPSHEDHFDYLSQLRVLHDPNEEDVNIPSISPENLGAGQPNARSDPAYGSEIMPSMKLNSNAKHIRNTSGGNASDSNGGFGLHDHHTHFGSFSNPDQHVGFMTNLGIEHFNLLGDPGSVPNSQDENNDTSMRDVDAGTNSSPAIVSDSGVSSVEGAVPYNNLSTSASTLYSAIGASEASIGTSDINATASAAAHNVLNGHSFFDDNDFLHTIGTLHPTPPPIAALHATNSSVSLAELNQPSNNEVNAVNSQPISIQKPTAPWDGAFSSLPTGLAAGASPSSMLSFSQNARRPSALNAIRKKQTRGTNSRIGSVPASSFSSSLDYGAENLSRPASVGHDIANSAAVGKTDTKCTNCHTRTTPLWRRDPQGNPLCNACGLFLKLHGVVRPLSLKTDVIKKRQRTSNKQTTPSAPGATSAISSPTKEGIPGARVKRPVSRKMGSSGDVRSTSRKTTTTSNRKSRTPTSQIVKDTDVPQSEAGSGTEASSYQSSATPLREGSQLAGDPSRMDIDSKEALPTVSHNEMDAFMQSWPSQQHQQQSPAQPQRQQHEAEHSTFGFDRSPQEESKGHLQNDKKPKPPAQKGDSSANWEWLTLSL</sequence>
<keyword evidence="6" id="KW-0804">Transcription</keyword>
<evidence type="ECO:0000256" key="5">
    <source>
        <dbReference type="ARBA" id="ARBA00023015"/>
    </source>
</evidence>
<dbReference type="PRINTS" id="PR00619">
    <property type="entry name" value="GATAZNFINGER"/>
</dbReference>
<organism evidence="11 12">
    <name type="scientific">Lachancea mirantina</name>
    <dbReference type="NCBI Taxonomy" id="1230905"/>
    <lineage>
        <taxon>Eukaryota</taxon>
        <taxon>Fungi</taxon>
        <taxon>Dikarya</taxon>
        <taxon>Ascomycota</taxon>
        <taxon>Saccharomycotina</taxon>
        <taxon>Saccharomycetes</taxon>
        <taxon>Saccharomycetales</taxon>
        <taxon>Saccharomycetaceae</taxon>
        <taxon>Lachancea</taxon>
    </lineage>
</organism>
<dbReference type="Proteomes" id="UP000191024">
    <property type="component" value="Chromosome G"/>
</dbReference>
<dbReference type="PANTHER" id="PTHR10071">
    <property type="entry name" value="TRANSCRIPTION FACTOR GATA FAMILY MEMBER"/>
    <property type="match status" value="1"/>
</dbReference>
<evidence type="ECO:0000256" key="8">
    <source>
        <dbReference type="PROSITE-ProRule" id="PRU00094"/>
    </source>
</evidence>
<protein>
    <submittedName>
        <fullName evidence="11">LAMI_0G08592g1_1</fullName>
    </submittedName>
</protein>
<dbReference type="InterPro" id="IPR013088">
    <property type="entry name" value="Znf_NHR/GATA"/>
</dbReference>
<evidence type="ECO:0000313" key="11">
    <source>
        <dbReference type="EMBL" id="SCV00986.1"/>
    </source>
</evidence>
<dbReference type="CDD" id="cd00202">
    <property type="entry name" value="ZnF_GATA"/>
    <property type="match status" value="1"/>
</dbReference>
<evidence type="ECO:0000256" key="7">
    <source>
        <dbReference type="ARBA" id="ARBA00023242"/>
    </source>
</evidence>
<dbReference type="AlphaFoldDB" id="A0A1G4KA29"/>
<dbReference type="InterPro" id="IPR039355">
    <property type="entry name" value="Transcription_factor_GATA"/>
</dbReference>
<keyword evidence="3 8" id="KW-0863">Zinc-finger</keyword>
<feature type="region of interest" description="Disordered" evidence="9">
    <location>
        <begin position="209"/>
        <end position="244"/>
    </location>
</feature>
<feature type="compositionally biased region" description="Polar residues" evidence="9">
    <location>
        <begin position="677"/>
        <end position="690"/>
    </location>
</feature>
<feature type="compositionally biased region" description="Low complexity" evidence="9">
    <location>
        <begin position="623"/>
        <end position="640"/>
    </location>
</feature>
<dbReference type="Pfam" id="PF00320">
    <property type="entry name" value="GATA"/>
    <property type="match status" value="1"/>
</dbReference>
<dbReference type="STRING" id="1230905.A0A1G4KA29"/>
<keyword evidence="12" id="KW-1185">Reference proteome</keyword>
<dbReference type="GO" id="GO:0008270">
    <property type="term" value="F:zinc ion binding"/>
    <property type="evidence" value="ECO:0007669"/>
    <property type="project" value="UniProtKB-KW"/>
</dbReference>
<dbReference type="PROSITE" id="PS00344">
    <property type="entry name" value="GATA_ZN_FINGER_1"/>
    <property type="match status" value="1"/>
</dbReference>
<dbReference type="GO" id="GO:0000981">
    <property type="term" value="F:DNA-binding transcription factor activity, RNA polymerase II-specific"/>
    <property type="evidence" value="ECO:0007669"/>
    <property type="project" value="TreeGrafter"/>
</dbReference>
<dbReference type="GO" id="GO:0045944">
    <property type="term" value="P:positive regulation of transcription by RNA polymerase II"/>
    <property type="evidence" value="ECO:0007669"/>
    <property type="project" value="TreeGrafter"/>
</dbReference>
<dbReference type="SUPFAM" id="SSF57716">
    <property type="entry name" value="Glucocorticoid receptor-like (DNA-binding domain)"/>
    <property type="match status" value="1"/>
</dbReference>
<dbReference type="EMBL" id="LT598469">
    <property type="protein sequence ID" value="SCV00986.1"/>
    <property type="molecule type" value="Genomic_DNA"/>
</dbReference>
<dbReference type="PANTHER" id="PTHR10071:SF281">
    <property type="entry name" value="BOX A-BINDING FACTOR-RELATED"/>
    <property type="match status" value="1"/>
</dbReference>
<gene>
    <name evidence="11" type="ORF">LAMI_0G08592G</name>
</gene>
<feature type="compositionally biased region" description="Basic and acidic residues" evidence="9">
    <location>
        <begin position="655"/>
        <end position="670"/>
    </location>
</feature>
<keyword evidence="7" id="KW-0539">Nucleus</keyword>
<dbReference type="GO" id="GO:0000122">
    <property type="term" value="P:negative regulation of transcription by RNA polymerase II"/>
    <property type="evidence" value="ECO:0007669"/>
    <property type="project" value="TreeGrafter"/>
</dbReference>
<feature type="compositionally biased region" description="Polar residues" evidence="9">
    <location>
        <begin position="568"/>
        <end position="587"/>
    </location>
</feature>
<feature type="domain" description="GATA-type" evidence="10">
    <location>
        <begin position="441"/>
        <end position="494"/>
    </location>
</feature>
<feature type="region of interest" description="Disordered" evidence="9">
    <location>
        <begin position="394"/>
        <end position="413"/>
    </location>
</feature>
<evidence type="ECO:0000256" key="4">
    <source>
        <dbReference type="ARBA" id="ARBA00022833"/>
    </source>
</evidence>
<dbReference type="InterPro" id="IPR013860">
    <property type="entry name" value="AreA_GATA"/>
</dbReference>
<keyword evidence="5" id="KW-0805">Transcription regulation</keyword>
<dbReference type="GO" id="GO:0005634">
    <property type="term" value="C:nucleus"/>
    <property type="evidence" value="ECO:0007669"/>
    <property type="project" value="UniProtKB-SubCell"/>
</dbReference>
<dbReference type="PROSITE" id="PS50114">
    <property type="entry name" value="GATA_ZN_FINGER_2"/>
    <property type="match status" value="1"/>
</dbReference>
<evidence type="ECO:0000256" key="1">
    <source>
        <dbReference type="ARBA" id="ARBA00004123"/>
    </source>
</evidence>
<comment type="subcellular location">
    <subcellularLocation>
        <location evidence="1">Nucleus</location>
    </subcellularLocation>
</comment>
<dbReference type="SMART" id="SM00401">
    <property type="entry name" value="ZnF_GATA"/>
    <property type="match status" value="1"/>
</dbReference>
<feature type="compositionally biased region" description="Polar residues" evidence="9">
    <location>
        <begin position="232"/>
        <end position="244"/>
    </location>
</feature>
<accession>A0A1G4KA29</accession>
<feature type="compositionally biased region" description="Polar residues" evidence="9">
    <location>
        <begin position="399"/>
        <end position="413"/>
    </location>
</feature>
<reference evidence="11 12" key="1">
    <citation type="submission" date="2016-03" db="EMBL/GenBank/DDBJ databases">
        <authorList>
            <person name="Devillers H."/>
        </authorList>
    </citation>
    <scope>NUCLEOTIDE SEQUENCE [LARGE SCALE GENOMIC DNA]</scope>
    <source>
        <strain evidence="11">CBS 11717</strain>
    </source>
</reference>
<feature type="region of interest" description="Disordered" evidence="9">
    <location>
        <begin position="491"/>
        <end position="690"/>
    </location>
</feature>
<evidence type="ECO:0000256" key="6">
    <source>
        <dbReference type="ARBA" id="ARBA00023163"/>
    </source>
</evidence>
<dbReference type="FunFam" id="3.30.50.10:FF:000007">
    <property type="entry name" value="Nitrogen regulatory AreA, N-terminal"/>
    <property type="match status" value="1"/>
</dbReference>
<evidence type="ECO:0000256" key="3">
    <source>
        <dbReference type="ARBA" id="ARBA00022771"/>
    </source>
</evidence>
<dbReference type="InterPro" id="IPR000679">
    <property type="entry name" value="Znf_GATA"/>
</dbReference>
<dbReference type="GO" id="GO:0000978">
    <property type="term" value="F:RNA polymerase II cis-regulatory region sequence-specific DNA binding"/>
    <property type="evidence" value="ECO:0007669"/>
    <property type="project" value="TreeGrafter"/>
</dbReference>
<evidence type="ECO:0000259" key="10">
    <source>
        <dbReference type="PROSITE" id="PS50114"/>
    </source>
</evidence>
<proteinExistence type="predicted"/>
<evidence type="ECO:0000256" key="2">
    <source>
        <dbReference type="ARBA" id="ARBA00022723"/>
    </source>
</evidence>
<evidence type="ECO:0000256" key="9">
    <source>
        <dbReference type="SAM" id="MobiDB-lite"/>
    </source>
</evidence>
<keyword evidence="2" id="KW-0479">Metal-binding</keyword>
<name>A0A1G4KA29_9SACH</name>
<evidence type="ECO:0000313" key="12">
    <source>
        <dbReference type="Proteomes" id="UP000191024"/>
    </source>
</evidence>
<dbReference type="Gene3D" id="3.30.50.10">
    <property type="entry name" value="Erythroid Transcription Factor GATA-1, subunit A"/>
    <property type="match status" value="1"/>
</dbReference>
<keyword evidence="4" id="KW-0862">Zinc</keyword>
<dbReference type="OrthoDB" id="515401at2759"/>
<feature type="compositionally biased region" description="Low complexity" evidence="9">
    <location>
        <begin position="545"/>
        <end position="560"/>
    </location>
</feature>
<dbReference type="Pfam" id="PF08550">
    <property type="entry name" value="GATA_AreA"/>
    <property type="match status" value="1"/>
</dbReference>